<keyword evidence="5" id="KW-0539">Nucleus</keyword>
<dbReference type="EMBL" id="AZHA01000001">
    <property type="protein sequence ID" value="OAA52160.1"/>
    <property type="molecule type" value="Genomic_DNA"/>
</dbReference>
<comment type="caution">
    <text evidence="7">The sequence shown here is derived from an EMBL/GenBank/DDBJ whole genome shotgun (WGS) entry which is preliminary data.</text>
</comment>
<dbReference type="GO" id="GO:0005634">
    <property type="term" value="C:nucleus"/>
    <property type="evidence" value="ECO:0007669"/>
    <property type="project" value="UniProtKB-SubCell"/>
</dbReference>
<proteinExistence type="predicted"/>
<evidence type="ECO:0000256" key="2">
    <source>
        <dbReference type="ARBA" id="ARBA00022723"/>
    </source>
</evidence>
<reference evidence="7 8" key="1">
    <citation type="journal article" date="2016" name="Genome Biol. Evol.">
        <title>Divergent and convergent evolution of fungal pathogenicity.</title>
        <authorList>
            <person name="Shang Y."/>
            <person name="Xiao G."/>
            <person name="Zheng P."/>
            <person name="Cen K."/>
            <person name="Zhan S."/>
            <person name="Wang C."/>
        </authorList>
    </citation>
    <scope>NUCLEOTIDE SEQUENCE [LARGE SCALE GENOMIC DNA]</scope>
    <source>
        <strain evidence="7 8">RCEF 3172</strain>
    </source>
</reference>
<keyword evidence="3" id="KW-0863">Zinc-finger</keyword>
<dbReference type="InterPro" id="IPR052035">
    <property type="entry name" value="ZnF_BED_domain_contain"/>
</dbReference>
<dbReference type="InterPro" id="IPR012337">
    <property type="entry name" value="RNaseH-like_sf"/>
</dbReference>
<keyword evidence="8" id="KW-1185">Reference proteome</keyword>
<sequence>MSFSNYSSSLTAPITSSTLNLPSLEPSATGSPHPSTGSIPAEKPSIWTFFRYARGPEPEFRQKARSDRSGKSSNKRLHYCIACWDNRKKSWSTIYTSGARDHLRLNHPPLWKRWLDMENQPASSKATAVSSQAFMNSFLLRKEAASREMLLREAYDRPRHLQALLALCARRRLPLNAIEWPELHDLILSANPEISDLAQLSRRTFTRTMVLNYERYRHILQNDIQEAIGEIHISTDMWTSPARKAYLCICVLFSHSGEVQAAIILHTLKSFGITTKLGYHTGDNATSNDTLLKELSGSLKLEFGIDYDPITHRIRCLDHILNLALQAFLLATLKEALRAALAAIEEAEDTDPYELLSAYLDVPIIKNSPVSIRAHEQAQKRGGKLKAKQRGFEGWGATPALQKLHNLAVWLRNSSIHHDRWIETVCITLGIDNDTRWSSWYHLIRRTARKEREIKDFIDKYPECDGFRLNGAEWDTLKRTERFLSVFASGTLWVEGSEASLSQSLTLMDAILTFFEDQKVLYKSGLEKGLRMVHSIEMGWFILDKYYALVESTPVYAAAMLLDPSKRKHYLLQN</sequence>
<dbReference type="AlphaFoldDB" id="A0A162M7S0"/>
<name>A0A162M7S0_9HYPO</name>
<keyword evidence="2" id="KW-0479">Metal-binding</keyword>
<evidence type="ECO:0000256" key="1">
    <source>
        <dbReference type="ARBA" id="ARBA00004123"/>
    </source>
</evidence>
<dbReference type="GO" id="GO:0008270">
    <property type="term" value="F:zinc ion binding"/>
    <property type="evidence" value="ECO:0007669"/>
    <property type="project" value="UniProtKB-KW"/>
</dbReference>
<dbReference type="Proteomes" id="UP000076863">
    <property type="component" value="Unassembled WGS sequence"/>
</dbReference>
<accession>A0A162M7S0</accession>
<evidence type="ECO:0000313" key="7">
    <source>
        <dbReference type="EMBL" id="OAA52160.1"/>
    </source>
</evidence>
<comment type="subcellular location">
    <subcellularLocation>
        <location evidence="1">Nucleus</location>
    </subcellularLocation>
</comment>
<evidence type="ECO:0000256" key="4">
    <source>
        <dbReference type="ARBA" id="ARBA00022833"/>
    </source>
</evidence>
<keyword evidence="4" id="KW-0862">Zinc</keyword>
<dbReference type="PANTHER" id="PTHR46481">
    <property type="entry name" value="ZINC FINGER BED DOMAIN-CONTAINING PROTEIN 4"/>
    <property type="match status" value="1"/>
</dbReference>
<evidence type="ECO:0000256" key="3">
    <source>
        <dbReference type="ARBA" id="ARBA00022771"/>
    </source>
</evidence>
<dbReference type="OrthoDB" id="4867758at2759"/>
<feature type="compositionally biased region" description="Polar residues" evidence="6">
    <location>
        <begin position="21"/>
        <end position="38"/>
    </location>
</feature>
<dbReference type="SUPFAM" id="SSF53098">
    <property type="entry name" value="Ribonuclease H-like"/>
    <property type="match status" value="1"/>
</dbReference>
<protein>
    <submittedName>
        <fullName evidence="7">Transposase</fullName>
    </submittedName>
</protein>
<feature type="region of interest" description="Disordered" evidence="6">
    <location>
        <begin position="21"/>
        <end position="42"/>
    </location>
</feature>
<gene>
    <name evidence="7" type="ORF">BBO_00001</name>
</gene>
<evidence type="ECO:0000256" key="6">
    <source>
        <dbReference type="SAM" id="MobiDB-lite"/>
    </source>
</evidence>
<evidence type="ECO:0000313" key="8">
    <source>
        <dbReference type="Proteomes" id="UP000076863"/>
    </source>
</evidence>
<organism evidence="7 8">
    <name type="scientific">Beauveria brongniartii RCEF 3172</name>
    <dbReference type="NCBI Taxonomy" id="1081107"/>
    <lineage>
        <taxon>Eukaryota</taxon>
        <taxon>Fungi</taxon>
        <taxon>Dikarya</taxon>
        <taxon>Ascomycota</taxon>
        <taxon>Pezizomycotina</taxon>
        <taxon>Sordariomycetes</taxon>
        <taxon>Hypocreomycetidae</taxon>
        <taxon>Hypocreales</taxon>
        <taxon>Cordycipitaceae</taxon>
        <taxon>Beauveria</taxon>
        <taxon>Beauveria brongniartii</taxon>
    </lineage>
</organism>
<dbReference type="PANTHER" id="PTHR46481:SF10">
    <property type="entry name" value="ZINC FINGER BED DOMAIN-CONTAINING PROTEIN 39"/>
    <property type="match status" value="1"/>
</dbReference>
<evidence type="ECO:0000256" key="5">
    <source>
        <dbReference type="ARBA" id="ARBA00023242"/>
    </source>
</evidence>